<evidence type="ECO:0000256" key="1">
    <source>
        <dbReference type="ARBA" id="ARBA00001957"/>
    </source>
</evidence>
<dbReference type="FunFam" id="3.30.300.30:FF:000010">
    <property type="entry name" value="Enterobactin synthetase component F"/>
    <property type="match status" value="2"/>
</dbReference>
<dbReference type="Pfam" id="PF00501">
    <property type="entry name" value="AMP-binding"/>
    <property type="match status" value="2"/>
</dbReference>
<dbReference type="Gene3D" id="2.30.38.10">
    <property type="entry name" value="Luciferase, Domain 3"/>
    <property type="match status" value="1"/>
</dbReference>
<dbReference type="GO" id="GO:0044550">
    <property type="term" value="P:secondary metabolite biosynthetic process"/>
    <property type="evidence" value="ECO:0007669"/>
    <property type="project" value="UniProtKB-ARBA"/>
</dbReference>
<feature type="non-terminal residue" evidence="8">
    <location>
        <position position="2011"/>
    </location>
</feature>
<dbReference type="Gene3D" id="3.30.559.30">
    <property type="entry name" value="Nonribosomal peptide synthetase, condensation domain"/>
    <property type="match status" value="2"/>
</dbReference>
<feature type="domain" description="Carrier" evidence="7">
    <location>
        <begin position="969"/>
        <end position="1044"/>
    </location>
</feature>
<dbReference type="CDD" id="cd17643">
    <property type="entry name" value="A_NRPS_Cytc1-like"/>
    <property type="match status" value="2"/>
</dbReference>
<dbReference type="GO" id="GO:0043041">
    <property type="term" value="P:amino acid activation for nonribosomal peptide biosynthetic process"/>
    <property type="evidence" value="ECO:0007669"/>
    <property type="project" value="TreeGrafter"/>
</dbReference>
<dbReference type="Proteomes" id="UP000295689">
    <property type="component" value="Unassembled WGS sequence"/>
</dbReference>
<dbReference type="PRINTS" id="PR00154">
    <property type="entry name" value="AMPBINDING"/>
</dbReference>
<keyword evidence="4" id="KW-0597">Phosphoprotein</keyword>
<keyword evidence="3" id="KW-0596">Phosphopantetheine</keyword>
<dbReference type="NCBIfam" id="NF003417">
    <property type="entry name" value="PRK04813.1"/>
    <property type="match status" value="2"/>
</dbReference>
<dbReference type="CDD" id="cd19531">
    <property type="entry name" value="LCL_NRPS-like"/>
    <property type="match status" value="1"/>
</dbReference>
<dbReference type="InterPro" id="IPR025110">
    <property type="entry name" value="AMP-bd_C"/>
</dbReference>
<dbReference type="Gene3D" id="3.40.50.12780">
    <property type="entry name" value="N-terminal domain of ligase-like"/>
    <property type="match status" value="1"/>
</dbReference>
<evidence type="ECO:0000256" key="2">
    <source>
        <dbReference type="ARBA" id="ARBA00006432"/>
    </source>
</evidence>
<dbReference type="Gene3D" id="3.40.50.980">
    <property type="match status" value="2"/>
</dbReference>
<feature type="region of interest" description="Disordered" evidence="6">
    <location>
        <begin position="1990"/>
        <end position="2011"/>
    </location>
</feature>
<dbReference type="Gene3D" id="3.30.300.30">
    <property type="match status" value="2"/>
</dbReference>
<dbReference type="Gene3D" id="1.10.1200.10">
    <property type="entry name" value="ACP-like"/>
    <property type="match status" value="1"/>
</dbReference>
<dbReference type="SUPFAM" id="SSF56801">
    <property type="entry name" value="Acetyl-CoA synthetase-like"/>
    <property type="match status" value="2"/>
</dbReference>
<dbReference type="InterPro" id="IPR000873">
    <property type="entry name" value="AMP-dep_synth/lig_dom"/>
</dbReference>
<dbReference type="GO" id="GO:0005829">
    <property type="term" value="C:cytosol"/>
    <property type="evidence" value="ECO:0007669"/>
    <property type="project" value="TreeGrafter"/>
</dbReference>
<reference evidence="8 9" key="1">
    <citation type="journal article" date="2015" name="Stand. Genomic Sci.">
        <title>Genomic Encyclopedia of Bacterial and Archaeal Type Strains, Phase III: the genomes of soil and plant-associated and newly described type strains.</title>
        <authorList>
            <person name="Whitman W.B."/>
            <person name="Woyke T."/>
            <person name="Klenk H.P."/>
            <person name="Zhou Y."/>
            <person name="Lilburn T.G."/>
            <person name="Beck B.J."/>
            <person name="De Vos P."/>
            <person name="Vandamme P."/>
            <person name="Eisen J.A."/>
            <person name="Garrity G."/>
            <person name="Hugenholtz P."/>
            <person name="Kyrpides N.C."/>
        </authorList>
    </citation>
    <scope>NUCLEOTIDE SEQUENCE [LARGE SCALE GENOMIC DNA]</scope>
    <source>
        <strain evidence="8 9">CV53</strain>
    </source>
</reference>
<dbReference type="InterPro" id="IPR020845">
    <property type="entry name" value="AMP-binding_CS"/>
</dbReference>
<comment type="similarity">
    <text evidence="2">Belongs to the ATP-dependent AMP-binding enzyme family.</text>
</comment>
<accession>A0A4R2ASW9</accession>
<organism evidence="8 9">
    <name type="scientific">Mesobacillus foraminis</name>
    <dbReference type="NCBI Taxonomy" id="279826"/>
    <lineage>
        <taxon>Bacteria</taxon>
        <taxon>Bacillati</taxon>
        <taxon>Bacillota</taxon>
        <taxon>Bacilli</taxon>
        <taxon>Bacillales</taxon>
        <taxon>Bacillaceae</taxon>
        <taxon>Mesobacillus</taxon>
    </lineage>
</organism>
<evidence type="ECO:0000256" key="3">
    <source>
        <dbReference type="ARBA" id="ARBA00022450"/>
    </source>
</evidence>
<dbReference type="PROSITE" id="PS00012">
    <property type="entry name" value="PHOSPHOPANTETHEINE"/>
    <property type="match status" value="1"/>
</dbReference>
<keyword evidence="9" id="KW-1185">Reference proteome</keyword>
<dbReference type="EMBL" id="SLVV01000029">
    <property type="protein sequence ID" value="TCN16957.1"/>
    <property type="molecule type" value="Genomic_DNA"/>
</dbReference>
<dbReference type="InterPro" id="IPR006162">
    <property type="entry name" value="Ppantetheine_attach_site"/>
</dbReference>
<evidence type="ECO:0000256" key="4">
    <source>
        <dbReference type="ARBA" id="ARBA00022553"/>
    </source>
</evidence>
<protein>
    <submittedName>
        <fullName evidence="8">Amino acid adenylation domain-containing protein</fullName>
    </submittedName>
</protein>
<dbReference type="InterPro" id="IPR009081">
    <property type="entry name" value="PP-bd_ACP"/>
</dbReference>
<dbReference type="InterPro" id="IPR042099">
    <property type="entry name" value="ANL_N_sf"/>
</dbReference>
<dbReference type="SUPFAM" id="SSF52777">
    <property type="entry name" value="CoA-dependent acyltransferases"/>
    <property type="match status" value="4"/>
</dbReference>
<dbReference type="PROSITE" id="PS00455">
    <property type="entry name" value="AMP_BINDING"/>
    <property type="match status" value="2"/>
</dbReference>
<dbReference type="FunFam" id="3.40.50.12780:FF:000012">
    <property type="entry name" value="Non-ribosomal peptide synthetase"/>
    <property type="match status" value="2"/>
</dbReference>
<sequence>MKDNKFEDIYSLSPMQEGMLFHSLLSDSDAYFEQMAITLKGSLDLQAFEQCFNLMIKRHSIFRSVFLHEGVSKPKQVVLKERSIKVGFEDLSSKPSGVQNEVISTYKAQDKIKGFNLSKDLLMRLAVFRTGKEDYKVIWSFHHILMDGWSLGIVLNELFELYRKIRNRDDLSLGKPAEFSSYISWLRRQDQQEAQQFWDDYLRNYEQTANLPSRNTSPVLSGYERKEMVFKVGPDLTEKLNGLAKECKVTLNVIIQAVWGLILQKYNDTTDVVFGTIVSGRTSEIPNVEKMVGLFINAVPVRVKTYGGQCFLELVKQLQEQALRSEPFGYLSLADIQAGKETGNQLINHMVVFENYPLDESVQSGDDIDKFGISLTEVDAFDQTNYDFNLLIGPGQDLIIKMVFNERRYTAETIHDVFSHLKMVINTIVHSPGILVDEIDMMSAEEKSKLMGISSSLETTYPMASTLTSLFEEQVQKEPSRTAVVHGERKISYSQLNGMANQVARSLRRQGVQREQVVGILTERSTEMIVSMLGVLKAGAAYLPIDPEYPEERIFYMLEDSGAKSLIVQHPEDVPDGFNGQVISLWEREWEKEDPSDLEGGTRPEDLAYIIYTSGSTGKPKGVMVEHRNVVRLLFNDRNFFDFSGEDVWTMFHSYCFDFSVWEMYGALLYGGRLVLVPTFVARDPEAFAQLLLKEGVTILNQTPTAFYQLSRQMEKLKPDGMPVRKVIFGGEKLLPLQLKNWKLAYPATQLINMYGITETTVHVTYKEITVKDIEANISNIGKPIPTLQVYVLDGRRNLLPVGVSGEMYVAGEGVARGYLNRPELTEERFVENPFNPGERMYRTGDLARWLEDGNLEYLGRIDDQVKIRGHRIEVGEIEARLLSFPHIKEVCVIARRDSQGHLYLCAYLVARHVSSQQSIRDHLKEMLPEYMIPAHYVFLDRFPLTSNGKIDRSRLPEPQKGSLASYQAPVNSTERDLADIWSQILEIKQVGRRDHFFELGGHSLMATQLAAAIHKKFETRISIQKIFENPLLMDMAHYISGSGKEAFTIIEQAAKKEFYPVTTAQRRMYVVQQIEGDTKTTHYNMPLILELEGEIDTVCLIQSLSTLVDRHEPLRTTFHLKNERLTQRIETHHSFETELKDVTEEELPKLIDEFVQPFNLGTHLPFRALLAKVEKTRYILLLDFHHIVSDGISVNILLQELFQLYQGRELPSLTIQYKDYAQWQQTKQYKERLNTGEGYWLDQFKGEVPVLELPSDFPRPPERSFSGETLEFELDSRLFRKLKNHSAAEGSTLYMILLAAYNILLSKYAGQEDIVVGMPVAGREHSDLEDIVGMFINTLPIRNEPKGHLTIGEFIGNVRARVLQAFEHAEYPLEDLIEKLEVPRNLSHQPLFNTIMIMQNMKIDEILVPGLTVKPHPWRWKNAKYDLTWTVIEGDSLKVLIEYSTSLFKKETVERMYRHLTHLLSQMVEEPAKLISEVQLATPSEVGKILNAFNSPHSEFPREKTIHEIFAGQAKNAADNIAVIYEKGTMSYGELHRKSNQVARLLRKQGAGRGQIIGLLADRSSEMIVSILGVLKAGAAYLPIDPDYPEQRISYMLDDSGAESLIVQHPEDVPDGFNGKVLALWEREWEKEDPSDLEGEACPGDLAYIIYTSGSTGKPKGVMVEHRNVVRLLFNDRNLFDFSGEDVWTMFHSYCFDFSVWEMYGALLYGGRLVLVPTFVARDPEAFARLLLREGVTILNQTPTAFYQLSRQMEKLKPDGMPVRKVIFGGEKLSPLQLKNWKLDYPATQLINMYGITETTVHVTYKEITEKDIEANISNIGKPIPTLQVYVLDGRRNLLPVGVSGEMYVAGEGVARGYLNRPELTEERFVENPFNPGERMYRTGDLARWLGDGNLEYLGRIDDQVKIRGHRIEIGEIENRLISHGNVKDAVVISVKEQDYSYLCAYVVPSGHLKVSSVRNHMRKILPDYMIPSYFVEVDTFPLTPNGKIDKKALPKPSSSRPASEGYTAP</sequence>
<dbReference type="FunFam" id="1.10.1200.10:FF:000005">
    <property type="entry name" value="Nonribosomal peptide synthetase 1"/>
    <property type="match status" value="1"/>
</dbReference>
<comment type="caution">
    <text evidence="8">The sequence shown here is derived from an EMBL/GenBank/DDBJ whole genome shotgun (WGS) entry which is preliminary data.</text>
</comment>
<dbReference type="InterPro" id="IPR023213">
    <property type="entry name" value="CAT-like_dom_sf"/>
</dbReference>
<evidence type="ECO:0000313" key="8">
    <source>
        <dbReference type="EMBL" id="TCN16957.1"/>
    </source>
</evidence>
<dbReference type="FunFam" id="3.40.50.980:FF:000002">
    <property type="entry name" value="Enterobactin synthetase component F"/>
    <property type="match status" value="2"/>
</dbReference>
<keyword evidence="5" id="KW-0045">Antibiotic biosynthesis</keyword>
<dbReference type="InterPro" id="IPR036736">
    <property type="entry name" value="ACP-like_sf"/>
</dbReference>
<dbReference type="GO" id="GO:0017000">
    <property type="term" value="P:antibiotic biosynthetic process"/>
    <property type="evidence" value="ECO:0007669"/>
    <property type="project" value="UniProtKB-KW"/>
</dbReference>
<dbReference type="PANTHER" id="PTHR45527:SF1">
    <property type="entry name" value="FATTY ACID SYNTHASE"/>
    <property type="match status" value="1"/>
</dbReference>
<dbReference type="GO" id="GO:0008610">
    <property type="term" value="P:lipid biosynthetic process"/>
    <property type="evidence" value="ECO:0007669"/>
    <property type="project" value="UniProtKB-ARBA"/>
</dbReference>
<dbReference type="CDD" id="cd19543">
    <property type="entry name" value="DCL_NRPS"/>
    <property type="match status" value="1"/>
</dbReference>
<dbReference type="InterPro" id="IPR020459">
    <property type="entry name" value="AMP-binding"/>
</dbReference>
<dbReference type="SUPFAM" id="SSF47336">
    <property type="entry name" value="ACP-like"/>
    <property type="match status" value="1"/>
</dbReference>
<dbReference type="Pfam" id="PF00668">
    <property type="entry name" value="Condensation"/>
    <property type="match status" value="2"/>
</dbReference>
<dbReference type="InterPro" id="IPR045851">
    <property type="entry name" value="AMP-bd_C_sf"/>
</dbReference>
<proteinExistence type="inferred from homology"/>
<dbReference type="Gene3D" id="3.30.559.10">
    <property type="entry name" value="Chloramphenicol acetyltransferase-like domain"/>
    <property type="match status" value="2"/>
</dbReference>
<dbReference type="FunFam" id="2.30.38.10:FF:000001">
    <property type="entry name" value="Non-ribosomal peptide synthetase PvdI"/>
    <property type="match status" value="2"/>
</dbReference>
<evidence type="ECO:0000259" key="7">
    <source>
        <dbReference type="PROSITE" id="PS50075"/>
    </source>
</evidence>
<evidence type="ECO:0000256" key="5">
    <source>
        <dbReference type="ARBA" id="ARBA00023194"/>
    </source>
</evidence>
<dbReference type="NCBIfam" id="TIGR01733">
    <property type="entry name" value="AA-adenyl-dom"/>
    <property type="match status" value="2"/>
</dbReference>
<dbReference type="RefSeq" id="WP_132011597.1">
    <property type="nucleotide sequence ID" value="NZ_SLVV01000029.1"/>
</dbReference>
<name>A0A4R2ASW9_9BACI</name>
<dbReference type="PANTHER" id="PTHR45527">
    <property type="entry name" value="NONRIBOSOMAL PEPTIDE SYNTHETASE"/>
    <property type="match status" value="1"/>
</dbReference>
<comment type="cofactor">
    <cofactor evidence="1">
        <name>pantetheine 4'-phosphate</name>
        <dbReference type="ChEBI" id="CHEBI:47942"/>
    </cofactor>
</comment>
<dbReference type="InterPro" id="IPR010071">
    <property type="entry name" value="AA_adenyl_dom"/>
</dbReference>
<evidence type="ECO:0000313" key="9">
    <source>
        <dbReference type="Proteomes" id="UP000295689"/>
    </source>
</evidence>
<dbReference type="GO" id="GO:0031177">
    <property type="term" value="F:phosphopantetheine binding"/>
    <property type="evidence" value="ECO:0007669"/>
    <property type="project" value="TreeGrafter"/>
</dbReference>
<dbReference type="InterPro" id="IPR001242">
    <property type="entry name" value="Condensation_dom"/>
</dbReference>
<dbReference type="Pfam" id="PF00550">
    <property type="entry name" value="PP-binding"/>
    <property type="match status" value="1"/>
</dbReference>
<dbReference type="Pfam" id="PF13193">
    <property type="entry name" value="AMP-binding_C"/>
    <property type="match status" value="2"/>
</dbReference>
<dbReference type="GO" id="GO:0003824">
    <property type="term" value="F:catalytic activity"/>
    <property type="evidence" value="ECO:0007669"/>
    <property type="project" value="InterPro"/>
</dbReference>
<evidence type="ECO:0000256" key="6">
    <source>
        <dbReference type="SAM" id="MobiDB-lite"/>
    </source>
</evidence>
<dbReference type="PROSITE" id="PS50075">
    <property type="entry name" value="CARRIER"/>
    <property type="match status" value="1"/>
</dbReference>
<dbReference type="FunFam" id="3.40.50.980:FF:000001">
    <property type="entry name" value="Non-ribosomal peptide synthetase"/>
    <property type="match status" value="2"/>
</dbReference>
<gene>
    <name evidence="8" type="ORF">EV146_1291</name>
</gene>